<dbReference type="EMBL" id="QFOT01000081">
    <property type="protein sequence ID" value="PZP55218.1"/>
    <property type="molecule type" value="Genomic_DNA"/>
</dbReference>
<evidence type="ECO:0000313" key="2">
    <source>
        <dbReference type="Proteomes" id="UP000249739"/>
    </source>
</evidence>
<comment type="caution">
    <text evidence="1">The sequence shown here is derived from an EMBL/GenBank/DDBJ whole genome shotgun (WGS) entry which is preliminary data.</text>
</comment>
<accession>A0A2W5FIX3</accession>
<reference evidence="1 2" key="1">
    <citation type="submission" date="2017-08" db="EMBL/GenBank/DDBJ databases">
        <title>Infants hospitalized years apart are colonized by the same room-sourced microbial strains.</title>
        <authorList>
            <person name="Brooks B."/>
            <person name="Olm M.R."/>
            <person name="Firek B.A."/>
            <person name="Baker R."/>
            <person name="Thomas B.C."/>
            <person name="Morowitz M.J."/>
            <person name="Banfield J.F."/>
        </authorList>
    </citation>
    <scope>NUCLEOTIDE SEQUENCE [LARGE SCALE GENOMIC DNA]</scope>
    <source>
        <strain evidence="1">S2_006_000_R2_64</strain>
    </source>
</reference>
<dbReference type="AlphaFoldDB" id="A0A2W5FIX3"/>
<proteinExistence type="predicted"/>
<name>A0A2W5FIX3_9BACT</name>
<organism evidence="1 2">
    <name type="scientific">Micavibrio aeruginosavorus</name>
    <dbReference type="NCBI Taxonomy" id="349221"/>
    <lineage>
        <taxon>Bacteria</taxon>
        <taxon>Pseudomonadati</taxon>
        <taxon>Bdellovibrionota</taxon>
        <taxon>Bdellovibrionia</taxon>
        <taxon>Bdellovibrionales</taxon>
        <taxon>Pseudobdellovibrionaceae</taxon>
        <taxon>Micavibrio</taxon>
    </lineage>
</organism>
<sequence length="134" mass="14940">MKSLKLLFGCAVLSTAVVDTPFNQDSFDGGLIGEQVKKSAKEIKYTHIFDTNGNLVNNPNYTGPNLIQKLYLSKFVDGLNEAREEQRIKCINSPGETFLFPNKIDGMPCPWQTAQDIEKRSEIIAGRKLSPSVF</sequence>
<gene>
    <name evidence="1" type="ORF">DI586_07575</name>
</gene>
<dbReference type="Proteomes" id="UP000249739">
    <property type="component" value="Unassembled WGS sequence"/>
</dbReference>
<protein>
    <submittedName>
        <fullName evidence="1">Uncharacterized protein</fullName>
    </submittedName>
</protein>
<evidence type="ECO:0000313" key="1">
    <source>
        <dbReference type="EMBL" id="PZP55218.1"/>
    </source>
</evidence>